<dbReference type="Proteomes" id="UP001500622">
    <property type="component" value="Unassembled WGS sequence"/>
</dbReference>
<name>A0ABP8L4D4_9MICO</name>
<proteinExistence type="predicted"/>
<dbReference type="EMBL" id="BAABGN010000006">
    <property type="protein sequence ID" value="GAA4421880.1"/>
    <property type="molecule type" value="Genomic_DNA"/>
</dbReference>
<evidence type="ECO:0000313" key="1">
    <source>
        <dbReference type="EMBL" id="GAA4421880.1"/>
    </source>
</evidence>
<gene>
    <name evidence="1" type="ORF">GCM10023169_15390</name>
</gene>
<evidence type="ECO:0000313" key="2">
    <source>
        <dbReference type="Proteomes" id="UP001500622"/>
    </source>
</evidence>
<organism evidence="1 2">
    <name type="scientific">Georgenia halophila</name>
    <dbReference type="NCBI Taxonomy" id="620889"/>
    <lineage>
        <taxon>Bacteria</taxon>
        <taxon>Bacillati</taxon>
        <taxon>Actinomycetota</taxon>
        <taxon>Actinomycetes</taxon>
        <taxon>Micrococcales</taxon>
        <taxon>Bogoriellaceae</taxon>
        <taxon>Georgenia</taxon>
    </lineage>
</organism>
<keyword evidence="2" id="KW-1185">Reference proteome</keyword>
<comment type="caution">
    <text evidence="1">The sequence shown here is derived from an EMBL/GenBank/DDBJ whole genome shotgun (WGS) entry which is preliminary data.</text>
</comment>
<sequence>MTAVEVFVDEAGSARLVGQSHFTRTRSEISTTFLYEPGYLADGGMSIDPVLLLVSGSEHQPGLVRAFAREVEISLLPVREVGKRSRRGEGIGVCSHAE</sequence>
<protein>
    <recommendedName>
        <fullName evidence="3">DUF3800 domain-containing protein</fullName>
    </recommendedName>
</protein>
<dbReference type="RefSeq" id="WP_345215671.1">
    <property type="nucleotide sequence ID" value="NZ_BAABGN010000006.1"/>
</dbReference>
<accession>A0ABP8L4D4</accession>
<reference evidence="2" key="1">
    <citation type="journal article" date="2019" name="Int. J. Syst. Evol. Microbiol.">
        <title>The Global Catalogue of Microorganisms (GCM) 10K type strain sequencing project: providing services to taxonomists for standard genome sequencing and annotation.</title>
        <authorList>
            <consortium name="The Broad Institute Genomics Platform"/>
            <consortium name="The Broad Institute Genome Sequencing Center for Infectious Disease"/>
            <person name="Wu L."/>
            <person name="Ma J."/>
        </authorList>
    </citation>
    <scope>NUCLEOTIDE SEQUENCE [LARGE SCALE GENOMIC DNA]</scope>
    <source>
        <strain evidence="2">JCM 17810</strain>
    </source>
</reference>
<evidence type="ECO:0008006" key="3">
    <source>
        <dbReference type="Google" id="ProtNLM"/>
    </source>
</evidence>